<accession>A0A1H3LQH6</accession>
<evidence type="ECO:0000313" key="2">
    <source>
        <dbReference type="EMBL" id="SDY66817.1"/>
    </source>
</evidence>
<protein>
    <submittedName>
        <fullName evidence="2">Flagellar protein FlgJ</fullName>
    </submittedName>
</protein>
<sequence length="109" mass="12537">MNIIDSNLNMLINTNAYDENKIKQTAQNANNKEDDKVLMKACQDFEAIFVHMLLKSMRSTVEDSGLIEKSTAREIFEDMQDQELASHLSKESNGIGIAKMLYEQMKRNY</sequence>
<dbReference type="AlphaFoldDB" id="A0A1H3LQH6"/>
<keyword evidence="3" id="KW-1185">Reference proteome</keyword>
<dbReference type="STRING" id="415015.SAMN05660462_00604"/>
<dbReference type="RefSeq" id="WP_091727021.1">
    <property type="nucleotide sequence ID" value="NZ_FNQE01000004.1"/>
</dbReference>
<feature type="domain" description="Flagellar protein FlgJ N-terminal" evidence="1">
    <location>
        <begin position="55"/>
        <end position="104"/>
    </location>
</feature>
<dbReference type="Proteomes" id="UP000198625">
    <property type="component" value="Unassembled WGS sequence"/>
</dbReference>
<dbReference type="InterPro" id="IPR019301">
    <property type="entry name" value="Flagellar_prot_FlgJ_N"/>
</dbReference>
<name>A0A1H3LQH6_9FIRM</name>
<keyword evidence="2" id="KW-0969">Cilium</keyword>
<dbReference type="Pfam" id="PF10135">
    <property type="entry name" value="Rod-binding"/>
    <property type="match status" value="1"/>
</dbReference>
<keyword evidence="2" id="KW-0966">Cell projection</keyword>
<organism evidence="2 3">
    <name type="scientific">Proteiniborus ethanoligenes</name>
    <dbReference type="NCBI Taxonomy" id="415015"/>
    <lineage>
        <taxon>Bacteria</taxon>
        <taxon>Bacillati</taxon>
        <taxon>Bacillota</taxon>
        <taxon>Clostridia</taxon>
        <taxon>Eubacteriales</taxon>
        <taxon>Proteiniborus</taxon>
    </lineage>
</organism>
<dbReference type="EMBL" id="FNQE01000004">
    <property type="protein sequence ID" value="SDY66817.1"/>
    <property type="molecule type" value="Genomic_DNA"/>
</dbReference>
<reference evidence="3" key="1">
    <citation type="submission" date="2016-10" db="EMBL/GenBank/DDBJ databases">
        <authorList>
            <person name="Varghese N."/>
            <person name="Submissions S."/>
        </authorList>
    </citation>
    <scope>NUCLEOTIDE SEQUENCE [LARGE SCALE GENOMIC DNA]</scope>
    <source>
        <strain evidence="3">DSM 21650</strain>
    </source>
</reference>
<evidence type="ECO:0000259" key="1">
    <source>
        <dbReference type="Pfam" id="PF10135"/>
    </source>
</evidence>
<evidence type="ECO:0000313" key="3">
    <source>
        <dbReference type="Proteomes" id="UP000198625"/>
    </source>
</evidence>
<gene>
    <name evidence="2" type="ORF">SAMN05660462_00604</name>
</gene>
<keyword evidence="2" id="KW-0282">Flagellum</keyword>
<proteinExistence type="predicted"/>
<dbReference type="OrthoDB" id="9796740at2"/>